<proteinExistence type="inferred from homology"/>
<dbReference type="PANTHER" id="PTHR30537:SF10">
    <property type="entry name" value="TRANSCRIPTIONAL REGULATOR-RELATED"/>
    <property type="match status" value="1"/>
</dbReference>
<dbReference type="InterPro" id="IPR000847">
    <property type="entry name" value="LysR_HTH_N"/>
</dbReference>
<dbReference type="Pfam" id="PF03466">
    <property type="entry name" value="LysR_substrate"/>
    <property type="match status" value="1"/>
</dbReference>
<keyword evidence="8" id="KW-1185">Reference proteome</keyword>
<evidence type="ECO:0000259" key="6">
    <source>
        <dbReference type="Pfam" id="PF03466"/>
    </source>
</evidence>
<dbReference type="Gene3D" id="3.40.190.290">
    <property type="match status" value="1"/>
</dbReference>
<organism evidence="7 8">
    <name type="scientific">Sphingomonas bisphenolicum</name>
    <dbReference type="NCBI Taxonomy" id="296544"/>
    <lineage>
        <taxon>Bacteria</taxon>
        <taxon>Pseudomonadati</taxon>
        <taxon>Pseudomonadota</taxon>
        <taxon>Alphaproteobacteria</taxon>
        <taxon>Sphingomonadales</taxon>
        <taxon>Sphingomonadaceae</taxon>
        <taxon>Sphingomonas</taxon>
    </lineage>
</organism>
<protein>
    <submittedName>
        <fullName evidence="7">LysR family transcriptional regulator</fullName>
    </submittedName>
</protein>
<accession>A0ABN5WPE4</accession>
<dbReference type="InterPro" id="IPR036390">
    <property type="entry name" value="WH_DNA-bd_sf"/>
</dbReference>
<dbReference type="InterPro" id="IPR005119">
    <property type="entry name" value="LysR_subst-bd"/>
</dbReference>
<dbReference type="EMBL" id="AP018818">
    <property type="protein sequence ID" value="BBF72140.1"/>
    <property type="molecule type" value="Genomic_DNA"/>
</dbReference>
<keyword evidence="4" id="KW-0804">Transcription</keyword>
<dbReference type="InterPro" id="IPR058163">
    <property type="entry name" value="LysR-type_TF_proteobact-type"/>
</dbReference>
<evidence type="ECO:0000313" key="8">
    <source>
        <dbReference type="Proteomes" id="UP001059971"/>
    </source>
</evidence>
<evidence type="ECO:0000256" key="1">
    <source>
        <dbReference type="ARBA" id="ARBA00009437"/>
    </source>
</evidence>
<dbReference type="Proteomes" id="UP001059971">
    <property type="component" value="Chromosome 2"/>
</dbReference>
<evidence type="ECO:0000256" key="3">
    <source>
        <dbReference type="ARBA" id="ARBA00023125"/>
    </source>
</evidence>
<feature type="domain" description="HTH lysR-type" evidence="5">
    <location>
        <begin position="21"/>
        <end position="74"/>
    </location>
</feature>
<dbReference type="Pfam" id="PF00126">
    <property type="entry name" value="HTH_1"/>
    <property type="match status" value="1"/>
</dbReference>
<dbReference type="InterPro" id="IPR036388">
    <property type="entry name" value="WH-like_DNA-bd_sf"/>
</dbReference>
<feature type="domain" description="LysR substrate-binding" evidence="6">
    <location>
        <begin position="98"/>
        <end position="298"/>
    </location>
</feature>
<keyword evidence="3" id="KW-0238">DNA-binding</keyword>
<reference evidence="7" key="1">
    <citation type="submission" date="2018-07" db="EMBL/GenBank/DDBJ databases">
        <title>Complete genome sequence of Sphingomonas bisphenolicum strain AO1, a bisphenol A degradative bacterium isolated from Japanese farm field.</title>
        <authorList>
            <person name="Murakami M."/>
            <person name="Koh M."/>
            <person name="Koba S."/>
            <person name="Matsumura Y."/>
        </authorList>
    </citation>
    <scope>NUCLEOTIDE SEQUENCE</scope>
    <source>
        <strain evidence="7">AO1</strain>
    </source>
</reference>
<dbReference type="SUPFAM" id="SSF46785">
    <property type="entry name" value="Winged helix' DNA-binding domain"/>
    <property type="match status" value="1"/>
</dbReference>
<sequence length="306" mass="33802">MRDSLFLEWDNMHRWEGIDEFVAIAAAGSFKAGAEALGLSTTHMSRAIAALEARVQAPLFHRTTRTVRLTDTGRVFFDHCSRIVAERDEAIAMISEGGEPQGDIRITCSTAMGERFIAPIVRRYASSHAKLRISIDLTNRLVDLVGEGYDLAIRTGELAESRLIGTRIASRRLHTCAAPAYLDRQGRPGKPGDLSRHECLVGTSPLWRFRRGGRAESIRPKGRWRCNSGGAVAEAAIAGMGVCQLPEFYLLPHIASGALEEVLDDFRPDDEPIWAVYPQRRHLLPKISGLLELLRAELPAALARQA</sequence>
<evidence type="ECO:0000259" key="5">
    <source>
        <dbReference type="Pfam" id="PF00126"/>
    </source>
</evidence>
<evidence type="ECO:0000313" key="7">
    <source>
        <dbReference type="EMBL" id="BBF72140.1"/>
    </source>
</evidence>
<dbReference type="SUPFAM" id="SSF53850">
    <property type="entry name" value="Periplasmic binding protein-like II"/>
    <property type="match status" value="1"/>
</dbReference>
<keyword evidence="2" id="KW-0805">Transcription regulation</keyword>
<evidence type="ECO:0000256" key="2">
    <source>
        <dbReference type="ARBA" id="ARBA00023015"/>
    </source>
</evidence>
<evidence type="ECO:0000256" key="4">
    <source>
        <dbReference type="ARBA" id="ARBA00023163"/>
    </source>
</evidence>
<dbReference type="PANTHER" id="PTHR30537">
    <property type="entry name" value="HTH-TYPE TRANSCRIPTIONAL REGULATOR"/>
    <property type="match status" value="1"/>
</dbReference>
<name>A0ABN5WPE4_9SPHN</name>
<dbReference type="Gene3D" id="1.10.10.10">
    <property type="entry name" value="Winged helix-like DNA-binding domain superfamily/Winged helix DNA-binding domain"/>
    <property type="match status" value="1"/>
</dbReference>
<comment type="similarity">
    <text evidence="1">Belongs to the LysR transcriptional regulatory family.</text>
</comment>
<gene>
    <name evidence="7" type="ORF">SBA_ch2_6730</name>
</gene>